<keyword evidence="2" id="KW-1133">Transmembrane helix</keyword>
<evidence type="ECO:0000256" key="1">
    <source>
        <dbReference type="PIRNR" id="PIRNR006162"/>
    </source>
</evidence>
<dbReference type="GO" id="GO:0006655">
    <property type="term" value="P:phosphatidylglycerol biosynthetic process"/>
    <property type="evidence" value="ECO:0007669"/>
    <property type="project" value="UniProtKB-UniPathway"/>
</dbReference>
<gene>
    <name evidence="4" type="ORF">GTQ48_02700</name>
</gene>
<keyword evidence="5" id="KW-1185">Reference proteome</keyword>
<keyword evidence="1 2" id="KW-0812">Transmembrane</keyword>
<reference evidence="4 5" key="1">
    <citation type="submission" date="2020-01" db="EMBL/GenBank/DDBJ databases">
        <title>Genomes of bacteria type strains.</title>
        <authorList>
            <person name="Chen J."/>
            <person name="Zhu S."/>
            <person name="Yang J."/>
        </authorList>
    </citation>
    <scope>NUCLEOTIDE SEQUENCE [LARGE SCALE GENOMIC DNA]</scope>
    <source>
        <strain evidence="4 5">LMG 24078</strain>
    </source>
</reference>
<comment type="pathway">
    <text evidence="1">Phospholipid metabolism; phosphatidylglycerol biosynthesis; phosphatidylglycerol from CDP-diacylglycerol: step 2/2.</text>
</comment>
<dbReference type="AlphaFoldDB" id="A0A6N9TAX9"/>
<name>A0A6N9TAX9_9ALTE</name>
<dbReference type="PIRSF" id="PIRSF006162">
    <property type="entry name" value="PgpA"/>
    <property type="match status" value="1"/>
</dbReference>
<feature type="transmembrane region" description="Helical" evidence="2">
    <location>
        <begin position="40"/>
        <end position="68"/>
    </location>
</feature>
<dbReference type="Pfam" id="PF04608">
    <property type="entry name" value="PgpA"/>
    <property type="match status" value="1"/>
</dbReference>
<protein>
    <recommendedName>
        <fullName evidence="1">Phosphatidylglycerophosphatase A</fullName>
        <ecNumber evidence="1">3.1.3.27</ecNumber>
    </recommendedName>
    <alternativeName>
        <fullName evidence="1">Phosphatidylglycerolphosphate phosphatase A</fullName>
    </alternativeName>
</protein>
<dbReference type="CDD" id="cd06971">
    <property type="entry name" value="PgpA"/>
    <property type="match status" value="1"/>
</dbReference>
<organism evidence="4 5">
    <name type="scientific">Alteromonas genovensis</name>
    <dbReference type="NCBI Taxonomy" id="471225"/>
    <lineage>
        <taxon>Bacteria</taxon>
        <taxon>Pseudomonadati</taxon>
        <taxon>Pseudomonadota</taxon>
        <taxon>Gammaproteobacteria</taxon>
        <taxon>Alteromonadales</taxon>
        <taxon>Alteromonadaceae</taxon>
        <taxon>Alteromonas/Salinimonas group</taxon>
        <taxon>Alteromonas</taxon>
    </lineage>
</organism>
<comment type="catalytic activity">
    <reaction evidence="1">
        <text>a 1,2-diacyl-sn-glycero-3-phospho-(1'-sn-glycero-3'-phosphate) + H2O = a 1,2-diacyl-sn-glycero-3-phospho-(1'-sn-glycerol) + phosphate</text>
        <dbReference type="Rhea" id="RHEA:33751"/>
        <dbReference type="ChEBI" id="CHEBI:15377"/>
        <dbReference type="ChEBI" id="CHEBI:43474"/>
        <dbReference type="ChEBI" id="CHEBI:60110"/>
        <dbReference type="ChEBI" id="CHEBI:64716"/>
        <dbReference type="EC" id="3.1.3.27"/>
    </reaction>
</comment>
<keyword evidence="1" id="KW-0460">Magnesium</keyword>
<feature type="transmembrane region" description="Helical" evidence="2">
    <location>
        <begin position="142"/>
        <end position="165"/>
    </location>
</feature>
<keyword evidence="1" id="KW-1003">Cell membrane</keyword>
<dbReference type="InterPro" id="IPR036681">
    <property type="entry name" value="PgpA-like_sf"/>
</dbReference>
<proteinExistence type="predicted"/>
<keyword evidence="1" id="KW-0442">Lipid degradation</keyword>
<sequence>MQAEFRARVSMKNPVHFLALGFGSGLVPVMPGTFGSLAAIPLLLLCMGLSTPSFIAVTLIASVVGIYLCGKTADDMQVHDHGSIVWDEIAGMFVTFLFLPLTASTLVLGFVLFRLFDILKPWPIGVIDKRLHGGTGIMLDDLLAGAMACACLHICVTLYPAVLTLF</sequence>
<feature type="transmembrane region" description="Helical" evidence="2">
    <location>
        <begin position="89"/>
        <end position="113"/>
    </location>
</feature>
<dbReference type="GO" id="GO:0005886">
    <property type="term" value="C:plasma membrane"/>
    <property type="evidence" value="ECO:0007669"/>
    <property type="project" value="UniProtKB-SubCell"/>
</dbReference>
<evidence type="ECO:0000313" key="5">
    <source>
        <dbReference type="Proteomes" id="UP000471381"/>
    </source>
</evidence>
<keyword evidence="1" id="KW-0378">Hydrolase</keyword>
<keyword evidence="1" id="KW-0997">Cell inner membrane</keyword>
<dbReference type="GO" id="GO:0008962">
    <property type="term" value="F:phosphatidylglycerophosphatase activity"/>
    <property type="evidence" value="ECO:0007669"/>
    <property type="project" value="UniProtKB-EC"/>
</dbReference>
<dbReference type="EC" id="3.1.3.27" evidence="1"/>
<dbReference type="GO" id="GO:0046872">
    <property type="term" value="F:metal ion binding"/>
    <property type="evidence" value="ECO:0007669"/>
    <property type="project" value="UniProtKB-KW"/>
</dbReference>
<keyword evidence="1" id="KW-0595">Phospholipid degradation</keyword>
<feature type="transmembrane region" description="Helical" evidence="2">
    <location>
        <begin position="15"/>
        <end position="34"/>
    </location>
</feature>
<dbReference type="SUPFAM" id="SSF101307">
    <property type="entry name" value="YutG-like"/>
    <property type="match status" value="1"/>
</dbReference>
<keyword evidence="1" id="KW-0443">Lipid metabolism</keyword>
<evidence type="ECO:0000313" key="4">
    <source>
        <dbReference type="EMBL" id="NDW14443.1"/>
    </source>
</evidence>
<dbReference type="Proteomes" id="UP000471381">
    <property type="component" value="Unassembled WGS sequence"/>
</dbReference>
<keyword evidence="1 2" id="KW-0472">Membrane</keyword>
<comment type="cofactor">
    <cofactor evidence="1">
        <name>Mg(2+)</name>
        <dbReference type="ChEBI" id="CHEBI:18420"/>
    </cofactor>
</comment>
<dbReference type="InterPro" id="IPR007686">
    <property type="entry name" value="YutG/PgpA"/>
</dbReference>
<keyword evidence="1" id="KW-0479">Metal-binding</keyword>
<evidence type="ECO:0000256" key="2">
    <source>
        <dbReference type="SAM" id="Phobius"/>
    </source>
</evidence>
<evidence type="ECO:0000259" key="3">
    <source>
        <dbReference type="Pfam" id="PF04608"/>
    </source>
</evidence>
<dbReference type="EMBL" id="JAAAWO010000001">
    <property type="protein sequence ID" value="NDW14443.1"/>
    <property type="molecule type" value="Genomic_DNA"/>
</dbReference>
<dbReference type="PANTHER" id="PTHR36305:SF1">
    <property type="entry name" value="PHOSPHATIDYLGLYCEROPHOSPHATASE A"/>
    <property type="match status" value="1"/>
</dbReference>
<comment type="caution">
    <text evidence="4">The sequence shown here is derived from an EMBL/GenBank/DDBJ whole genome shotgun (WGS) entry which is preliminary data.</text>
</comment>
<feature type="domain" description="YutG/PgpA" evidence="3">
    <location>
        <begin position="18"/>
        <end position="154"/>
    </location>
</feature>
<dbReference type="PANTHER" id="PTHR36305">
    <property type="entry name" value="PHOSPHATIDYLGLYCEROPHOSPHATASE A"/>
    <property type="match status" value="1"/>
</dbReference>
<dbReference type="InterPro" id="IPR026037">
    <property type="entry name" value="PgpA"/>
</dbReference>
<dbReference type="UniPathway" id="UPA00084">
    <property type="reaction ID" value="UER00504"/>
</dbReference>
<dbReference type="GO" id="GO:0009395">
    <property type="term" value="P:phospholipid catabolic process"/>
    <property type="evidence" value="ECO:0007669"/>
    <property type="project" value="UniProtKB-KW"/>
</dbReference>
<comment type="subcellular location">
    <subcellularLocation>
        <location evidence="1">Cell inner membrane</location>
        <topology evidence="1">Multi-pass membrane protein</topology>
    </subcellularLocation>
</comment>
<keyword evidence="1" id="KW-1208">Phospholipid metabolism</keyword>
<dbReference type="RefSeq" id="WP_163105029.1">
    <property type="nucleotide sequence ID" value="NZ_JAAAWO010000001.1"/>
</dbReference>
<comment type="function">
    <text evidence="1">Lipid phosphatase which dephosphorylates phosphatidylglycerophosphate (PGP) to phosphatidylglycerol (PG).</text>
</comment>
<accession>A0A6N9TAX9</accession>